<evidence type="ECO:0008006" key="4">
    <source>
        <dbReference type="Google" id="ProtNLM"/>
    </source>
</evidence>
<dbReference type="Proteomes" id="UP000524246">
    <property type="component" value="Unassembled WGS sequence"/>
</dbReference>
<evidence type="ECO:0000256" key="1">
    <source>
        <dbReference type="SAM" id="MobiDB-lite"/>
    </source>
</evidence>
<name>A0A7X9FRN8_9DELT</name>
<dbReference type="Gene3D" id="1.25.40.10">
    <property type="entry name" value="Tetratricopeptide repeat domain"/>
    <property type="match status" value="1"/>
</dbReference>
<dbReference type="AlphaFoldDB" id="A0A7X9FRN8"/>
<accession>A0A7X9FRN8</accession>
<evidence type="ECO:0000313" key="2">
    <source>
        <dbReference type="EMBL" id="NMC63081.1"/>
    </source>
</evidence>
<feature type="region of interest" description="Disordered" evidence="1">
    <location>
        <begin position="270"/>
        <end position="293"/>
    </location>
</feature>
<proteinExistence type="predicted"/>
<protein>
    <recommendedName>
        <fullName evidence="4">Tetratricopeptide repeat protein</fullName>
    </recommendedName>
</protein>
<feature type="compositionally biased region" description="Low complexity" evidence="1">
    <location>
        <begin position="280"/>
        <end position="293"/>
    </location>
</feature>
<sequence length="293" mass="33207">MRFKILTLFCLVTFLSLGLFGFKGLSQLKTTDFKDEAQTSEVLYLPNGKALNFISFGYQNVLANILWFNAISYFGKHYRSDQNYLWLYHMADLVTTLDPKSTFAYEFTSTMLSWEAGKPDQAVALLSKAIDSHPKNWKLWYLRGFTFMYFLHEPENAKKDFMAASELPDAHPLVTRLASKVMAMQDSPEAAADFLKGALMTVRDPTARLVLEERLREAYLEIDLKRLGQALQLFKSKMDRNPSDINELLSSGIVKSIPKDPFGGTYFLDPDTGEIKTSSKRNGLSSSLSKKGK</sequence>
<comment type="caution">
    <text evidence="2">The sequence shown here is derived from an EMBL/GenBank/DDBJ whole genome shotgun (WGS) entry which is preliminary data.</text>
</comment>
<reference evidence="2 3" key="1">
    <citation type="journal article" date="2020" name="Biotechnol. Biofuels">
        <title>New insights from the biogas microbiome by comprehensive genome-resolved metagenomics of nearly 1600 species originating from multiple anaerobic digesters.</title>
        <authorList>
            <person name="Campanaro S."/>
            <person name="Treu L."/>
            <person name="Rodriguez-R L.M."/>
            <person name="Kovalovszki A."/>
            <person name="Ziels R.M."/>
            <person name="Maus I."/>
            <person name="Zhu X."/>
            <person name="Kougias P.G."/>
            <person name="Basile A."/>
            <person name="Luo G."/>
            <person name="Schluter A."/>
            <person name="Konstantinidis K.T."/>
            <person name="Angelidaki I."/>
        </authorList>
    </citation>
    <scope>NUCLEOTIDE SEQUENCE [LARGE SCALE GENOMIC DNA]</scope>
    <source>
        <strain evidence="2">AS27yjCOA_65</strain>
    </source>
</reference>
<evidence type="ECO:0000313" key="3">
    <source>
        <dbReference type="Proteomes" id="UP000524246"/>
    </source>
</evidence>
<dbReference type="EMBL" id="JAAZON010000349">
    <property type="protein sequence ID" value="NMC63081.1"/>
    <property type="molecule type" value="Genomic_DNA"/>
</dbReference>
<organism evidence="2 3">
    <name type="scientific">SAR324 cluster bacterium</name>
    <dbReference type="NCBI Taxonomy" id="2024889"/>
    <lineage>
        <taxon>Bacteria</taxon>
        <taxon>Deltaproteobacteria</taxon>
        <taxon>SAR324 cluster</taxon>
    </lineage>
</organism>
<dbReference type="SUPFAM" id="SSF48452">
    <property type="entry name" value="TPR-like"/>
    <property type="match status" value="1"/>
</dbReference>
<dbReference type="InterPro" id="IPR011990">
    <property type="entry name" value="TPR-like_helical_dom_sf"/>
</dbReference>
<gene>
    <name evidence="2" type="ORF">GYA55_07925</name>
</gene>